<dbReference type="STRING" id="1071400.LBUCD034_1979"/>
<name>J9W3D5_LENBU</name>
<reference evidence="1 2" key="1">
    <citation type="journal article" date="2012" name="J. Biotechnol.">
        <title>Insights into the completely annotated genome of Lactobacillus buchneri CD034, a strain isolated from stable grass silage.</title>
        <authorList>
            <person name="Heinl S."/>
            <person name="Wibberg D."/>
            <person name="Eikmeyer F."/>
            <person name="Szczepanowski R."/>
            <person name="Blom J."/>
            <person name="Linke B."/>
            <person name="Goesmann A."/>
            <person name="Grabherr R."/>
            <person name="Schwab H."/>
            <person name="Puhler A."/>
            <person name="Schluter A."/>
        </authorList>
    </citation>
    <scope>NUCLEOTIDE SEQUENCE [LARGE SCALE GENOMIC DNA]</scope>
    <source>
        <strain evidence="1 2">CD034</strain>
    </source>
</reference>
<gene>
    <name evidence="1" type="ORF">LBUCD034_1979</name>
</gene>
<evidence type="ECO:0000313" key="2">
    <source>
        <dbReference type="Proteomes" id="UP000007332"/>
    </source>
</evidence>
<dbReference type="PATRIC" id="fig|1071400.3.peg.1896"/>
<sequence>MSATVILIKRVKADSKRDLSTTSRKPDSVSGCFTVIWIKRVKEDSKQDLSTITRKPDSVSG</sequence>
<organism evidence="1 2">
    <name type="scientific">Lentilactobacillus buchneri subsp. silagei CD034</name>
    <dbReference type="NCBI Taxonomy" id="1071400"/>
    <lineage>
        <taxon>Bacteria</taxon>
        <taxon>Bacillati</taxon>
        <taxon>Bacillota</taxon>
        <taxon>Bacilli</taxon>
        <taxon>Lactobacillales</taxon>
        <taxon>Lactobacillaceae</taxon>
        <taxon>Lentilactobacillus</taxon>
        <taxon>Lentilactobacillus buchneri subsp. silagei</taxon>
    </lineage>
</organism>
<keyword evidence="2" id="KW-1185">Reference proteome</keyword>
<accession>J9W3D5</accession>
<dbReference type="KEGG" id="lbn:LBUCD034_1979"/>
<evidence type="ECO:0000313" key="1">
    <source>
        <dbReference type="EMBL" id="AFS00968.1"/>
    </source>
</evidence>
<dbReference type="AlphaFoldDB" id="J9W3D5"/>
<dbReference type="Proteomes" id="UP000007332">
    <property type="component" value="Chromosome"/>
</dbReference>
<dbReference type="EMBL" id="CP003043">
    <property type="protein sequence ID" value="AFS00968.1"/>
    <property type="molecule type" value="Genomic_DNA"/>
</dbReference>
<protein>
    <submittedName>
        <fullName evidence="1">Uncharacterized protein</fullName>
    </submittedName>
</protein>
<proteinExistence type="predicted"/>
<dbReference type="HOGENOM" id="CLU_2916719_0_0_9"/>